<protein>
    <recommendedName>
        <fullName evidence="6">Thioredoxin domain-containing protein</fullName>
    </recommendedName>
</protein>
<keyword evidence="5" id="KW-0472">Membrane</keyword>
<keyword evidence="5" id="KW-1133">Transmembrane helix</keyword>
<comment type="caution">
    <text evidence="7">The sequence shown here is derived from an EMBL/GenBank/DDBJ whole genome shotgun (WGS) entry which is preliminary data.</text>
</comment>
<dbReference type="InterPro" id="IPR050553">
    <property type="entry name" value="Thioredoxin_ResA/DsbE_sf"/>
</dbReference>
<evidence type="ECO:0000256" key="1">
    <source>
        <dbReference type="ARBA" id="ARBA00004196"/>
    </source>
</evidence>
<name>A0A317CIE0_9GAMM</name>
<dbReference type="PANTHER" id="PTHR42852:SF6">
    <property type="entry name" value="THIOL:DISULFIDE INTERCHANGE PROTEIN DSBE"/>
    <property type="match status" value="1"/>
</dbReference>
<accession>A0A317CIE0</accession>
<evidence type="ECO:0000313" key="7">
    <source>
        <dbReference type="EMBL" id="PWQ97183.1"/>
    </source>
</evidence>
<dbReference type="SUPFAM" id="SSF52833">
    <property type="entry name" value="Thioredoxin-like"/>
    <property type="match status" value="1"/>
</dbReference>
<dbReference type="GO" id="GO:0017004">
    <property type="term" value="P:cytochrome complex assembly"/>
    <property type="evidence" value="ECO:0007669"/>
    <property type="project" value="UniProtKB-KW"/>
</dbReference>
<proteinExistence type="predicted"/>
<keyword evidence="2" id="KW-0201">Cytochrome c-type biogenesis</keyword>
<evidence type="ECO:0000259" key="6">
    <source>
        <dbReference type="PROSITE" id="PS51352"/>
    </source>
</evidence>
<dbReference type="PANTHER" id="PTHR42852">
    <property type="entry name" value="THIOL:DISULFIDE INTERCHANGE PROTEIN DSBE"/>
    <property type="match status" value="1"/>
</dbReference>
<dbReference type="Pfam" id="PF13905">
    <property type="entry name" value="Thioredoxin_8"/>
    <property type="match status" value="1"/>
</dbReference>
<dbReference type="Proteomes" id="UP000245539">
    <property type="component" value="Unassembled WGS sequence"/>
</dbReference>
<dbReference type="InterPro" id="IPR013766">
    <property type="entry name" value="Thioredoxin_domain"/>
</dbReference>
<comment type="subcellular location">
    <subcellularLocation>
        <location evidence="1">Cell envelope</location>
    </subcellularLocation>
</comment>
<feature type="transmembrane region" description="Helical" evidence="5">
    <location>
        <begin position="20"/>
        <end position="38"/>
    </location>
</feature>
<evidence type="ECO:0000313" key="8">
    <source>
        <dbReference type="Proteomes" id="UP000245539"/>
    </source>
</evidence>
<evidence type="ECO:0000256" key="4">
    <source>
        <dbReference type="ARBA" id="ARBA00023284"/>
    </source>
</evidence>
<dbReference type="InterPro" id="IPR012336">
    <property type="entry name" value="Thioredoxin-like_fold"/>
</dbReference>
<dbReference type="InterPro" id="IPR036249">
    <property type="entry name" value="Thioredoxin-like_sf"/>
</dbReference>
<sequence length="217" mass="23930">MSGAVSSNVPSRSKSTARVVYKELVGIFYIFVVIGINLQLHHKLRNILVKLFSLTKTLFLSFFTVVVLSTSAFAFTELDGTKTTIEDQIGDGKWTVLEIWASDCHACREHMPEMVEFDGKMNKVRLLGVSLDGQAGKAQAEGMIKDFDIPFKTILSNVIEMNAWMELNAKESLRGTPTFMVFSPDGELVGLNPGVLSIAALEKFISSRDVETTANDS</sequence>
<feature type="domain" description="Thioredoxin" evidence="6">
    <location>
        <begin position="64"/>
        <end position="210"/>
    </location>
</feature>
<keyword evidence="5" id="KW-0812">Transmembrane</keyword>
<feature type="transmembrane region" description="Helical" evidence="5">
    <location>
        <begin position="58"/>
        <end position="75"/>
    </location>
</feature>
<dbReference type="CDD" id="cd02966">
    <property type="entry name" value="TlpA_like_family"/>
    <property type="match status" value="1"/>
</dbReference>
<evidence type="ECO:0000256" key="3">
    <source>
        <dbReference type="ARBA" id="ARBA00023157"/>
    </source>
</evidence>
<gene>
    <name evidence="7" type="ORF">DKW60_10645</name>
</gene>
<dbReference type="EMBL" id="QGKM01000027">
    <property type="protein sequence ID" value="PWQ97183.1"/>
    <property type="molecule type" value="Genomic_DNA"/>
</dbReference>
<dbReference type="GO" id="GO:0030313">
    <property type="term" value="C:cell envelope"/>
    <property type="evidence" value="ECO:0007669"/>
    <property type="project" value="UniProtKB-SubCell"/>
</dbReference>
<reference evidence="7 8" key="1">
    <citation type="submission" date="2018-05" db="EMBL/GenBank/DDBJ databases">
        <title>Leucothrix arctica sp. nov., isolated from Arctic seawater.</title>
        <authorList>
            <person name="Choi A."/>
            <person name="Baek K."/>
        </authorList>
    </citation>
    <scope>NUCLEOTIDE SEQUENCE [LARGE SCALE GENOMIC DNA]</scope>
    <source>
        <strain evidence="7 8">JCM 18388</strain>
    </source>
</reference>
<dbReference type="PROSITE" id="PS51352">
    <property type="entry name" value="THIOREDOXIN_2"/>
    <property type="match status" value="1"/>
</dbReference>
<organism evidence="7 8">
    <name type="scientific">Leucothrix pacifica</name>
    <dbReference type="NCBI Taxonomy" id="1247513"/>
    <lineage>
        <taxon>Bacteria</taxon>
        <taxon>Pseudomonadati</taxon>
        <taxon>Pseudomonadota</taxon>
        <taxon>Gammaproteobacteria</taxon>
        <taxon>Thiotrichales</taxon>
        <taxon>Thiotrichaceae</taxon>
        <taxon>Leucothrix</taxon>
    </lineage>
</organism>
<keyword evidence="4" id="KW-0676">Redox-active center</keyword>
<keyword evidence="8" id="KW-1185">Reference proteome</keyword>
<evidence type="ECO:0000256" key="5">
    <source>
        <dbReference type="SAM" id="Phobius"/>
    </source>
</evidence>
<dbReference type="Gene3D" id="3.40.30.10">
    <property type="entry name" value="Glutaredoxin"/>
    <property type="match status" value="1"/>
</dbReference>
<dbReference type="OrthoDB" id="9799347at2"/>
<dbReference type="AlphaFoldDB" id="A0A317CIE0"/>
<evidence type="ECO:0000256" key="2">
    <source>
        <dbReference type="ARBA" id="ARBA00022748"/>
    </source>
</evidence>
<keyword evidence="3" id="KW-1015">Disulfide bond</keyword>